<organism evidence="1">
    <name type="scientific">Rhizophora mucronata</name>
    <name type="common">Asiatic mangrove</name>
    <dbReference type="NCBI Taxonomy" id="61149"/>
    <lineage>
        <taxon>Eukaryota</taxon>
        <taxon>Viridiplantae</taxon>
        <taxon>Streptophyta</taxon>
        <taxon>Embryophyta</taxon>
        <taxon>Tracheophyta</taxon>
        <taxon>Spermatophyta</taxon>
        <taxon>Magnoliopsida</taxon>
        <taxon>eudicotyledons</taxon>
        <taxon>Gunneridae</taxon>
        <taxon>Pentapetalae</taxon>
        <taxon>rosids</taxon>
        <taxon>fabids</taxon>
        <taxon>Malpighiales</taxon>
        <taxon>Rhizophoraceae</taxon>
        <taxon>Rhizophora</taxon>
    </lineage>
</organism>
<dbReference type="AlphaFoldDB" id="A0A2P2JLN2"/>
<evidence type="ECO:0000313" key="1">
    <source>
        <dbReference type="EMBL" id="MBW94375.1"/>
    </source>
</evidence>
<name>A0A2P2JLN2_RHIMU</name>
<accession>A0A2P2JLN2</accession>
<sequence>MQNLIKEDASIRQKDRNAGATVEHRQATEKASIDFKAQQTLIDSISASSLMPFFSYPGGGYGKHRDIFFL</sequence>
<dbReference type="EMBL" id="GGEC01013892">
    <property type="protein sequence ID" value="MBW94375.1"/>
    <property type="molecule type" value="Transcribed_RNA"/>
</dbReference>
<reference evidence="1" key="1">
    <citation type="submission" date="2018-02" db="EMBL/GenBank/DDBJ databases">
        <title>Rhizophora mucronata_Transcriptome.</title>
        <authorList>
            <person name="Meera S.P."/>
            <person name="Sreeshan A."/>
            <person name="Augustine A."/>
        </authorList>
    </citation>
    <scope>NUCLEOTIDE SEQUENCE</scope>
    <source>
        <tissue evidence="1">Leaf</tissue>
    </source>
</reference>
<proteinExistence type="predicted"/>
<protein>
    <submittedName>
        <fullName evidence="1">Uncharacterized protein</fullName>
    </submittedName>
</protein>